<dbReference type="Gene3D" id="3.90.180.10">
    <property type="entry name" value="Medium-chain alcohol dehydrogenases, catalytic domain"/>
    <property type="match status" value="1"/>
</dbReference>
<reference evidence="1" key="1">
    <citation type="submission" date="2018-05" db="EMBL/GenBank/DDBJ databases">
        <authorList>
            <person name="Lanie J.A."/>
            <person name="Ng W.-L."/>
            <person name="Kazmierczak K.M."/>
            <person name="Andrzejewski T.M."/>
            <person name="Davidsen T.M."/>
            <person name="Wayne K.J."/>
            <person name="Tettelin H."/>
            <person name="Glass J.I."/>
            <person name="Rusch D."/>
            <person name="Podicherti R."/>
            <person name="Tsui H.-C.T."/>
            <person name="Winkler M.E."/>
        </authorList>
    </citation>
    <scope>NUCLEOTIDE SEQUENCE</scope>
</reference>
<evidence type="ECO:0000313" key="1">
    <source>
        <dbReference type="EMBL" id="SVA23926.1"/>
    </source>
</evidence>
<protein>
    <recommendedName>
        <fullName evidence="2">Alcohol dehydrogenase-like C-terminal domain-containing protein</fullName>
    </recommendedName>
</protein>
<dbReference type="AlphaFoldDB" id="A0A381U6R7"/>
<proteinExistence type="predicted"/>
<name>A0A381U6R7_9ZZZZ</name>
<gene>
    <name evidence="1" type="ORF">METZ01_LOCUS76780</name>
</gene>
<dbReference type="EMBL" id="UINC01005848">
    <property type="protein sequence ID" value="SVA23926.1"/>
    <property type="molecule type" value="Genomic_DNA"/>
</dbReference>
<organism evidence="1">
    <name type="scientific">marine metagenome</name>
    <dbReference type="NCBI Taxonomy" id="408172"/>
    <lineage>
        <taxon>unclassified sequences</taxon>
        <taxon>metagenomes</taxon>
        <taxon>ecological metagenomes</taxon>
    </lineage>
</organism>
<sequence>MLLLKNASAIGVYWSHERNPKMLADIGRQLVQLFETGIIQPIIHNPYGFSDLPQALQDLQDRASVGKLVMRFD</sequence>
<accession>A0A381U6R7</accession>
<evidence type="ECO:0008006" key="2">
    <source>
        <dbReference type="Google" id="ProtNLM"/>
    </source>
</evidence>
<dbReference type="Pfam" id="PF13602">
    <property type="entry name" value="ADH_zinc_N_2"/>
    <property type="match status" value="1"/>
</dbReference>